<dbReference type="InterPro" id="IPR013324">
    <property type="entry name" value="RNA_pol_sigma_r3/r4-like"/>
</dbReference>
<keyword evidence="3" id="KW-0238">DNA-binding</keyword>
<evidence type="ECO:0000259" key="6">
    <source>
        <dbReference type="Pfam" id="PF04542"/>
    </source>
</evidence>
<dbReference type="SUPFAM" id="SSF88946">
    <property type="entry name" value="Sigma2 domain of RNA polymerase sigma factors"/>
    <property type="match status" value="1"/>
</dbReference>
<evidence type="ECO:0000256" key="1">
    <source>
        <dbReference type="ARBA" id="ARBA00023015"/>
    </source>
</evidence>
<evidence type="ECO:0000256" key="5">
    <source>
        <dbReference type="SAM" id="MobiDB-lite"/>
    </source>
</evidence>
<keyword evidence="9" id="KW-1185">Reference proteome</keyword>
<evidence type="ECO:0000256" key="3">
    <source>
        <dbReference type="ARBA" id="ARBA00023125"/>
    </source>
</evidence>
<dbReference type="PANTHER" id="PTHR30385">
    <property type="entry name" value="SIGMA FACTOR F FLAGELLAR"/>
    <property type="match status" value="1"/>
</dbReference>
<dbReference type="InterPro" id="IPR007630">
    <property type="entry name" value="RNA_pol_sigma70_r4"/>
</dbReference>
<dbReference type="PANTHER" id="PTHR30385:SF4">
    <property type="entry name" value="RNA POLYMERASE SIGMA-E FACTOR"/>
    <property type="match status" value="1"/>
</dbReference>
<dbReference type="NCBIfam" id="TIGR02937">
    <property type="entry name" value="sigma70-ECF"/>
    <property type="match status" value="1"/>
</dbReference>
<organism evidence="8 9">
    <name type="scientific">Streptomyces olivaceiscleroticus</name>
    <dbReference type="NCBI Taxonomy" id="68245"/>
    <lineage>
        <taxon>Bacteria</taxon>
        <taxon>Bacillati</taxon>
        <taxon>Actinomycetota</taxon>
        <taxon>Actinomycetes</taxon>
        <taxon>Kitasatosporales</taxon>
        <taxon>Streptomycetaceae</taxon>
        <taxon>Streptomyces</taxon>
    </lineage>
</organism>
<dbReference type="InterPro" id="IPR036388">
    <property type="entry name" value="WH-like_DNA-bd_sf"/>
</dbReference>
<dbReference type="Gene3D" id="1.10.10.10">
    <property type="entry name" value="Winged helix-like DNA-binding domain superfamily/Winged helix DNA-binding domain"/>
    <property type="match status" value="2"/>
</dbReference>
<gene>
    <name evidence="8" type="ORF">GCM10010361_66320</name>
</gene>
<protein>
    <submittedName>
        <fullName evidence="8">RNA polymerase sigma factor SigF</fullName>
    </submittedName>
</protein>
<evidence type="ECO:0000259" key="7">
    <source>
        <dbReference type="Pfam" id="PF04545"/>
    </source>
</evidence>
<dbReference type="Pfam" id="PF04542">
    <property type="entry name" value="Sigma70_r2"/>
    <property type="match status" value="1"/>
</dbReference>
<dbReference type="Pfam" id="PF04545">
    <property type="entry name" value="Sigma70_r4"/>
    <property type="match status" value="1"/>
</dbReference>
<dbReference type="InterPro" id="IPR014284">
    <property type="entry name" value="RNA_pol_sigma-70_dom"/>
</dbReference>
<name>A0ABN1B7A0_9ACTN</name>
<feature type="domain" description="RNA polymerase sigma-70 region 2" evidence="6">
    <location>
        <begin position="64"/>
        <end position="126"/>
    </location>
</feature>
<evidence type="ECO:0000256" key="4">
    <source>
        <dbReference type="ARBA" id="ARBA00023163"/>
    </source>
</evidence>
<feature type="domain" description="RNA polymerase sigma-70 region 4" evidence="7">
    <location>
        <begin position="228"/>
        <end position="275"/>
    </location>
</feature>
<dbReference type="Proteomes" id="UP001500909">
    <property type="component" value="Unassembled WGS sequence"/>
</dbReference>
<dbReference type="EMBL" id="BAAABY010000048">
    <property type="protein sequence ID" value="GAA0491755.1"/>
    <property type="molecule type" value="Genomic_DNA"/>
</dbReference>
<feature type="region of interest" description="Disordered" evidence="5">
    <location>
        <begin position="1"/>
        <end position="32"/>
    </location>
</feature>
<dbReference type="SUPFAM" id="SSF88659">
    <property type="entry name" value="Sigma3 and sigma4 domains of RNA polymerase sigma factors"/>
    <property type="match status" value="2"/>
</dbReference>
<keyword evidence="1" id="KW-0805">Transcription regulation</keyword>
<dbReference type="NCBIfam" id="TIGR02980">
    <property type="entry name" value="SigBFG"/>
    <property type="match status" value="1"/>
</dbReference>
<keyword evidence="4" id="KW-0804">Transcription</keyword>
<feature type="compositionally biased region" description="Basic residues" evidence="5">
    <location>
        <begin position="1"/>
        <end position="11"/>
    </location>
</feature>
<accession>A0ABN1B7A0</accession>
<evidence type="ECO:0000313" key="8">
    <source>
        <dbReference type="EMBL" id="GAA0491755.1"/>
    </source>
</evidence>
<comment type="caution">
    <text evidence="8">The sequence shown here is derived from an EMBL/GenBank/DDBJ whole genome shotgun (WGS) entry which is preliminary data.</text>
</comment>
<dbReference type="InterPro" id="IPR013325">
    <property type="entry name" value="RNA_pol_sigma_r2"/>
</dbReference>
<dbReference type="CDD" id="cd06171">
    <property type="entry name" value="Sigma70_r4"/>
    <property type="match status" value="1"/>
</dbReference>
<dbReference type="Gene3D" id="1.20.120.1810">
    <property type="match status" value="1"/>
</dbReference>
<keyword evidence="2" id="KW-0731">Sigma factor</keyword>
<sequence>MHVRSRRFRRCRNPDRKGRAMAASTALRRHPDAPDTDAAFLRLATLPDGPARKRLREEIVCGWLPMANRLARRYSGRGETEEDLRQVAAVGLLKAVDRFDAASGTPFPAYAIPTILGELRRHFRDDLWAVHVPRRTQELRATVHQAREQLEFRNGSAALTIGDLAEHTGLSEEDVVLGLEAQGAYTALSLECPMSTDAGHSFHLADFLGDEDPELELVEERLCAAPVLRALPQRERIILYLRFFRDMTQSQIAEEIGISQMHVSRILQRCCRLVRVEVTPRA</sequence>
<evidence type="ECO:0000256" key="2">
    <source>
        <dbReference type="ARBA" id="ARBA00023082"/>
    </source>
</evidence>
<dbReference type="PRINTS" id="PR00046">
    <property type="entry name" value="SIGMA70FCT"/>
</dbReference>
<dbReference type="InterPro" id="IPR007627">
    <property type="entry name" value="RNA_pol_sigma70_r2"/>
</dbReference>
<reference evidence="8 9" key="1">
    <citation type="journal article" date="2019" name="Int. J. Syst. Evol. Microbiol.">
        <title>The Global Catalogue of Microorganisms (GCM) 10K type strain sequencing project: providing services to taxonomists for standard genome sequencing and annotation.</title>
        <authorList>
            <consortium name="The Broad Institute Genomics Platform"/>
            <consortium name="The Broad Institute Genome Sequencing Center for Infectious Disease"/>
            <person name="Wu L."/>
            <person name="Ma J."/>
        </authorList>
    </citation>
    <scope>NUCLEOTIDE SEQUENCE [LARGE SCALE GENOMIC DNA]</scope>
    <source>
        <strain evidence="8 9">JCM 4805</strain>
    </source>
</reference>
<evidence type="ECO:0000313" key="9">
    <source>
        <dbReference type="Proteomes" id="UP001500909"/>
    </source>
</evidence>
<dbReference type="InterPro" id="IPR014322">
    <property type="entry name" value="RNA_pol_sigma-B/F/G"/>
</dbReference>
<dbReference type="InterPro" id="IPR000943">
    <property type="entry name" value="RNA_pol_sigma70"/>
</dbReference>
<proteinExistence type="predicted"/>